<dbReference type="PIRSF" id="PIRSF001439">
    <property type="entry name" value="CryM"/>
    <property type="match status" value="1"/>
</dbReference>
<gene>
    <name evidence="2" type="ORF">EOE67_07635</name>
</gene>
<dbReference type="Gene3D" id="3.40.50.720">
    <property type="entry name" value="NAD(P)-binding Rossmann-like Domain"/>
    <property type="match status" value="1"/>
</dbReference>
<keyword evidence="3" id="KW-1185">Reference proteome</keyword>
<accession>A0A437R011</accession>
<dbReference type="OrthoDB" id="9809203at2"/>
<evidence type="ECO:0000313" key="3">
    <source>
        <dbReference type="Proteomes" id="UP000283077"/>
    </source>
</evidence>
<dbReference type="InterPro" id="IPR036291">
    <property type="entry name" value="NAD(P)-bd_dom_sf"/>
</dbReference>
<proteinExistence type="inferred from homology"/>
<comment type="caution">
    <text evidence="2">The sequence shown here is derived from an EMBL/GenBank/DDBJ whole genome shotgun (WGS) entry which is preliminary data.</text>
</comment>
<dbReference type="GO" id="GO:0005737">
    <property type="term" value="C:cytoplasm"/>
    <property type="evidence" value="ECO:0007669"/>
    <property type="project" value="TreeGrafter"/>
</dbReference>
<dbReference type="Pfam" id="PF02423">
    <property type="entry name" value="OCD_Mu_crystall"/>
    <property type="match status" value="1"/>
</dbReference>
<dbReference type="FunFam" id="3.40.50.720:FF:000311">
    <property type="entry name" value="Ornithine cyclodeaminase"/>
    <property type="match status" value="1"/>
</dbReference>
<dbReference type="GO" id="GO:0019752">
    <property type="term" value="P:carboxylic acid metabolic process"/>
    <property type="evidence" value="ECO:0007669"/>
    <property type="project" value="UniProtKB-ARBA"/>
</dbReference>
<dbReference type="RefSeq" id="WP_127698443.1">
    <property type="nucleotide sequence ID" value="NZ_SACS01000006.1"/>
</dbReference>
<sequence length="313" mass="34889">MQIISAQQVDQVLDFPLLINALQQGFAKEFTMPPRKVWPLTPGFPEAFALLPAWNEQVIAVKAFSYFPNNAQQQLPALHASILLYRRDNGVPLAWVEGSSVTCWRTAAISALASRYLARPDSRTLLLLGSGRLALPLLQAHLAEHDLHTVLLWSRNQAAVRQLSHKVQQLYPRLQVQVVQDINEACQQSDIIVAATGSATPLLFGKHIPLGCHVDLLGNHSPQQRECDTELVRRASVYVDDCNNVLNEAGELLIPIAEQQFSASDIRAELAELCRRNLPARQHRDEITLFKSVGTALSDLLCAELVLQRPYFN</sequence>
<organism evidence="2 3">
    <name type="scientific">Rheinheimera riviphila</name>
    <dbReference type="NCBI Taxonomy" id="1834037"/>
    <lineage>
        <taxon>Bacteria</taxon>
        <taxon>Pseudomonadati</taxon>
        <taxon>Pseudomonadota</taxon>
        <taxon>Gammaproteobacteria</taxon>
        <taxon>Chromatiales</taxon>
        <taxon>Chromatiaceae</taxon>
        <taxon>Rheinheimera</taxon>
    </lineage>
</organism>
<dbReference type="PANTHER" id="PTHR13812:SF19">
    <property type="entry name" value="KETIMINE REDUCTASE MU-CRYSTALLIN"/>
    <property type="match status" value="1"/>
</dbReference>
<dbReference type="PANTHER" id="PTHR13812">
    <property type="entry name" value="KETIMINE REDUCTASE MU-CRYSTALLIN"/>
    <property type="match status" value="1"/>
</dbReference>
<dbReference type="SUPFAM" id="SSF51735">
    <property type="entry name" value="NAD(P)-binding Rossmann-fold domains"/>
    <property type="match status" value="1"/>
</dbReference>
<evidence type="ECO:0000256" key="1">
    <source>
        <dbReference type="ARBA" id="ARBA00008903"/>
    </source>
</evidence>
<dbReference type="GO" id="GO:0016491">
    <property type="term" value="F:oxidoreductase activity"/>
    <property type="evidence" value="ECO:0007669"/>
    <property type="project" value="UniProtKB-ARBA"/>
</dbReference>
<dbReference type="InterPro" id="IPR023401">
    <property type="entry name" value="ODC_N"/>
</dbReference>
<evidence type="ECO:0000313" key="2">
    <source>
        <dbReference type="EMBL" id="RVU40114.1"/>
    </source>
</evidence>
<dbReference type="AlphaFoldDB" id="A0A437R011"/>
<dbReference type="InterPro" id="IPR003462">
    <property type="entry name" value="ODC_Mu_crystall"/>
</dbReference>
<dbReference type="EMBL" id="SACS01000006">
    <property type="protein sequence ID" value="RVU40114.1"/>
    <property type="molecule type" value="Genomic_DNA"/>
</dbReference>
<protein>
    <submittedName>
        <fullName evidence="2">Ornithine cyclodeaminase family protein</fullName>
    </submittedName>
</protein>
<comment type="similarity">
    <text evidence="1">Belongs to the ornithine cyclodeaminase/mu-crystallin family.</text>
</comment>
<reference evidence="2 3" key="1">
    <citation type="submission" date="2019-01" db="EMBL/GenBank/DDBJ databases">
        <authorList>
            <person name="Chen W.-M."/>
        </authorList>
    </citation>
    <scope>NUCLEOTIDE SEQUENCE [LARGE SCALE GENOMIC DNA]</scope>
    <source>
        <strain evidence="2 3">KYPC3</strain>
    </source>
</reference>
<dbReference type="Proteomes" id="UP000283077">
    <property type="component" value="Unassembled WGS sequence"/>
</dbReference>
<name>A0A437R011_9GAMM</name>
<dbReference type="Gene3D" id="3.30.1780.10">
    <property type="entry name" value="ornithine cyclodeaminase, domain 1"/>
    <property type="match status" value="1"/>
</dbReference>
<dbReference type="NCBIfam" id="NF004793">
    <property type="entry name" value="PRK06141.1"/>
    <property type="match status" value="1"/>
</dbReference>